<dbReference type="InParanoid" id="A0A4R5CWI1"/>
<organism evidence="1 2">
    <name type="scientific">Jiangella asiatica</name>
    <dbReference type="NCBI Taxonomy" id="2530372"/>
    <lineage>
        <taxon>Bacteria</taxon>
        <taxon>Bacillati</taxon>
        <taxon>Actinomycetota</taxon>
        <taxon>Actinomycetes</taxon>
        <taxon>Jiangellales</taxon>
        <taxon>Jiangellaceae</taxon>
        <taxon>Jiangella</taxon>
    </lineage>
</organism>
<accession>A0A4R5CWI1</accession>
<gene>
    <name evidence="1" type="ORF">E1269_20340</name>
</gene>
<dbReference type="OrthoDB" id="1779644at2"/>
<protein>
    <submittedName>
        <fullName evidence="1">DUF1269 domain-containing protein</fullName>
    </submittedName>
</protein>
<reference evidence="1 2" key="1">
    <citation type="submission" date="2019-03" db="EMBL/GenBank/DDBJ databases">
        <title>Draft genome sequences of novel Actinobacteria.</title>
        <authorList>
            <person name="Sahin N."/>
            <person name="Ay H."/>
            <person name="Saygin H."/>
        </authorList>
    </citation>
    <scope>NUCLEOTIDE SEQUENCE [LARGE SCALE GENOMIC DNA]</scope>
    <source>
        <strain evidence="1 2">5K138</strain>
    </source>
</reference>
<dbReference type="Pfam" id="PF19850">
    <property type="entry name" value="DUF6325"/>
    <property type="match status" value="1"/>
</dbReference>
<evidence type="ECO:0000313" key="2">
    <source>
        <dbReference type="Proteomes" id="UP000294739"/>
    </source>
</evidence>
<keyword evidence="2" id="KW-1185">Reference proteome</keyword>
<dbReference type="RefSeq" id="WP_131897915.1">
    <property type="nucleotide sequence ID" value="NZ_SMKZ01000032.1"/>
</dbReference>
<dbReference type="Proteomes" id="UP000294739">
    <property type="component" value="Unassembled WGS sequence"/>
</dbReference>
<comment type="caution">
    <text evidence="1">The sequence shown here is derived from an EMBL/GenBank/DDBJ whole genome shotgun (WGS) entry which is preliminary data.</text>
</comment>
<dbReference type="EMBL" id="SMKZ01000032">
    <property type="protein sequence ID" value="TDE03391.1"/>
    <property type="molecule type" value="Genomic_DNA"/>
</dbReference>
<name>A0A4R5CWI1_9ACTN</name>
<evidence type="ECO:0000313" key="1">
    <source>
        <dbReference type="EMBL" id="TDE03391.1"/>
    </source>
</evidence>
<dbReference type="InterPro" id="IPR046288">
    <property type="entry name" value="DUF6325"/>
</dbReference>
<proteinExistence type="predicted"/>
<dbReference type="AlphaFoldDB" id="A0A4R5CWI1"/>
<sequence>MRFRSVEVLILTFPGERVEPLAVEALRGVVEMGDVTLLDVVFVSRDPHGDLRVLEFADGGELFGFSDVEVAGRDLLNDEDIAIVAETLEAGSSAVVIAYENTWVRRVSEAIGEAGGQVALNVLIPSETADDALRAVEEADRTRGNR</sequence>